<evidence type="ECO:0000259" key="6">
    <source>
        <dbReference type="Pfam" id="PF08281"/>
    </source>
</evidence>
<dbReference type="GO" id="GO:0006352">
    <property type="term" value="P:DNA-templated transcription initiation"/>
    <property type="evidence" value="ECO:0007669"/>
    <property type="project" value="InterPro"/>
</dbReference>
<name>A0A081K826_9GAMM</name>
<evidence type="ECO:0000256" key="1">
    <source>
        <dbReference type="ARBA" id="ARBA00010641"/>
    </source>
</evidence>
<dbReference type="InterPro" id="IPR007627">
    <property type="entry name" value="RNA_pol_sigma70_r2"/>
</dbReference>
<dbReference type="SUPFAM" id="SSF88659">
    <property type="entry name" value="Sigma3 and sigma4 domains of RNA polymerase sigma factors"/>
    <property type="match status" value="1"/>
</dbReference>
<dbReference type="RefSeq" id="WP_020581157.1">
    <property type="nucleotide sequence ID" value="NZ_JOJP01000001.1"/>
</dbReference>
<keyword evidence="3" id="KW-0731">Sigma factor</keyword>
<keyword evidence="4" id="KW-0804">Transcription</keyword>
<feature type="domain" description="RNA polymerase sigma-70 region 2" evidence="5">
    <location>
        <begin position="22"/>
        <end position="88"/>
    </location>
</feature>
<dbReference type="PANTHER" id="PTHR43133">
    <property type="entry name" value="RNA POLYMERASE ECF-TYPE SIGMA FACTO"/>
    <property type="match status" value="1"/>
</dbReference>
<accession>A0A081K826</accession>
<keyword evidence="2" id="KW-0805">Transcription regulation</keyword>
<evidence type="ECO:0000256" key="4">
    <source>
        <dbReference type="ARBA" id="ARBA00023163"/>
    </source>
</evidence>
<dbReference type="InterPro" id="IPR039425">
    <property type="entry name" value="RNA_pol_sigma-70-like"/>
</dbReference>
<dbReference type="Proteomes" id="UP000027997">
    <property type="component" value="Unassembled WGS sequence"/>
</dbReference>
<keyword evidence="8" id="KW-1185">Reference proteome</keyword>
<protein>
    <submittedName>
        <fullName evidence="7">Uncharacterized protein</fullName>
    </submittedName>
</protein>
<dbReference type="Gene3D" id="1.10.1740.10">
    <property type="match status" value="1"/>
</dbReference>
<dbReference type="STRING" id="305900.GV64_05720"/>
<dbReference type="NCBIfam" id="TIGR02937">
    <property type="entry name" value="sigma70-ECF"/>
    <property type="match status" value="1"/>
</dbReference>
<dbReference type="InterPro" id="IPR013324">
    <property type="entry name" value="RNA_pol_sigma_r3/r4-like"/>
</dbReference>
<comment type="caution">
    <text evidence="7">The sequence shown here is derived from an EMBL/GenBank/DDBJ whole genome shotgun (WGS) entry which is preliminary data.</text>
</comment>
<dbReference type="Pfam" id="PF08281">
    <property type="entry name" value="Sigma70_r4_2"/>
    <property type="match status" value="1"/>
</dbReference>
<sequence length="198" mass="22755">MDDEALLIKQAQNGDQQAFTVLVRHYYRLMSFVALPIVGESDADEIVQEAWLTVHQKLPEWEPRGSFKGWLLTITANEARSRYRKQKREFLSDAPEEEPMAHRFKANGHWQQPPSNWDLGGPEALLDKRELMDCLNHKITALPEKQRLVFGLKDLSQMSLEEIAGFIDESAANVRVLLHRARAKLYSGIEHFQETGIC</sequence>
<evidence type="ECO:0000256" key="2">
    <source>
        <dbReference type="ARBA" id="ARBA00023015"/>
    </source>
</evidence>
<evidence type="ECO:0000259" key="5">
    <source>
        <dbReference type="Pfam" id="PF04542"/>
    </source>
</evidence>
<dbReference type="Gene3D" id="1.10.10.10">
    <property type="entry name" value="Winged helix-like DNA-binding domain superfamily/Winged helix DNA-binding domain"/>
    <property type="match status" value="1"/>
</dbReference>
<gene>
    <name evidence="7" type="ORF">GV64_05720</name>
</gene>
<evidence type="ECO:0000313" key="7">
    <source>
        <dbReference type="EMBL" id="KEI70302.1"/>
    </source>
</evidence>
<dbReference type="PANTHER" id="PTHR43133:SF53">
    <property type="entry name" value="ECF RNA POLYMERASE SIGMA-E FACTOR"/>
    <property type="match status" value="1"/>
</dbReference>
<dbReference type="SUPFAM" id="SSF88946">
    <property type="entry name" value="Sigma2 domain of RNA polymerase sigma factors"/>
    <property type="match status" value="1"/>
</dbReference>
<evidence type="ECO:0000313" key="8">
    <source>
        <dbReference type="Proteomes" id="UP000027997"/>
    </source>
</evidence>
<proteinExistence type="inferred from homology"/>
<dbReference type="EMBL" id="JOJP01000001">
    <property type="protein sequence ID" value="KEI70302.1"/>
    <property type="molecule type" value="Genomic_DNA"/>
</dbReference>
<feature type="domain" description="RNA polymerase sigma factor 70 region 4 type 2" evidence="6">
    <location>
        <begin position="134"/>
        <end position="185"/>
    </location>
</feature>
<reference evidence="7 8" key="1">
    <citation type="submission" date="2014-06" db="EMBL/GenBank/DDBJ databases">
        <title>Whole Genome Sequences of Three Symbiotic Endozoicomonas Bacteria.</title>
        <authorList>
            <person name="Neave M.J."/>
            <person name="Apprill A."/>
            <person name="Voolstra C.R."/>
        </authorList>
    </citation>
    <scope>NUCLEOTIDE SEQUENCE [LARGE SCALE GENOMIC DNA]</scope>
    <source>
        <strain evidence="7 8">DSM 22380</strain>
    </source>
</reference>
<organism evidence="7 8">
    <name type="scientific">Endozoicomonas elysicola</name>
    <dbReference type="NCBI Taxonomy" id="305900"/>
    <lineage>
        <taxon>Bacteria</taxon>
        <taxon>Pseudomonadati</taxon>
        <taxon>Pseudomonadota</taxon>
        <taxon>Gammaproteobacteria</taxon>
        <taxon>Oceanospirillales</taxon>
        <taxon>Endozoicomonadaceae</taxon>
        <taxon>Endozoicomonas</taxon>
    </lineage>
</organism>
<comment type="similarity">
    <text evidence="1">Belongs to the sigma-70 factor family. ECF subfamily.</text>
</comment>
<dbReference type="AlphaFoldDB" id="A0A081K826"/>
<dbReference type="InterPro" id="IPR036388">
    <property type="entry name" value="WH-like_DNA-bd_sf"/>
</dbReference>
<dbReference type="InterPro" id="IPR013325">
    <property type="entry name" value="RNA_pol_sigma_r2"/>
</dbReference>
<evidence type="ECO:0000256" key="3">
    <source>
        <dbReference type="ARBA" id="ARBA00023082"/>
    </source>
</evidence>
<dbReference type="InterPro" id="IPR013249">
    <property type="entry name" value="RNA_pol_sigma70_r4_t2"/>
</dbReference>
<dbReference type="Pfam" id="PF04542">
    <property type="entry name" value="Sigma70_r2"/>
    <property type="match status" value="1"/>
</dbReference>
<dbReference type="eggNOG" id="COG1595">
    <property type="taxonomic scope" value="Bacteria"/>
</dbReference>
<dbReference type="InterPro" id="IPR014284">
    <property type="entry name" value="RNA_pol_sigma-70_dom"/>
</dbReference>
<dbReference type="CDD" id="cd06171">
    <property type="entry name" value="Sigma70_r4"/>
    <property type="match status" value="1"/>
</dbReference>
<dbReference type="GO" id="GO:0003677">
    <property type="term" value="F:DNA binding"/>
    <property type="evidence" value="ECO:0007669"/>
    <property type="project" value="InterPro"/>
</dbReference>
<dbReference type="GO" id="GO:0016987">
    <property type="term" value="F:sigma factor activity"/>
    <property type="evidence" value="ECO:0007669"/>
    <property type="project" value="UniProtKB-KW"/>
</dbReference>